<accession>A0AAW9RK75</accession>
<evidence type="ECO:0000259" key="3">
    <source>
        <dbReference type="Pfam" id="PF08669"/>
    </source>
</evidence>
<name>A0AAW9RK75_9HYPH</name>
<dbReference type="Pfam" id="PF01571">
    <property type="entry name" value="GCV_T"/>
    <property type="match status" value="1"/>
</dbReference>
<keyword evidence="5" id="KW-1185">Reference proteome</keyword>
<dbReference type="PANTHER" id="PTHR43757">
    <property type="entry name" value="AMINOMETHYLTRANSFERASE"/>
    <property type="match status" value="1"/>
</dbReference>
<reference evidence="4 5" key="1">
    <citation type="submission" date="2024-02" db="EMBL/GenBank/DDBJ databases">
        <title>Genome analysis and characterization of Microbaculum marinisediminis sp. nov., isolated from marine sediment.</title>
        <authorList>
            <person name="Du Z.-J."/>
            <person name="Ye Y.-Q."/>
            <person name="Zhang Z.-R."/>
            <person name="Yuan S.-M."/>
            <person name="Zhang X.-Y."/>
        </authorList>
    </citation>
    <scope>NUCLEOTIDE SEQUENCE [LARGE SCALE GENOMIC DNA]</scope>
    <source>
        <strain evidence="4 5">SDUM1044001</strain>
    </source>
</reference>
<dbReference type="InterPro" id="IPR029043">
    <property type="entry name" value="GcvT/YgfZ_C"/>
</dbReference>
<dbReference type="Proteomes" id="UP001378188">
    <property type="component" value="Unassembled WGS sequence"/>
</dbReference>
<evidence type="ECO:0000256" key="1">
    <source>
        <dbReference type="PIRSR" id="PIRSR006487-1"/>
    </source>
</evidence>
<sequence>MSQLRNNLPREHFREPLWQTPFHPRLEALSRTKAWYNWGGYQVASVLRSEENEYFAIRNATALFDVTPMVKYRIEGPDAEAFCDRLTLRDVAKLKSGRVQYTCWCDDEGKVLDDGTLFRFSETEFRLCCQERHLNWLLDSAIGYDVAVAEVTEDIAGLAVQGPTSCTVLQEAGFDGIETMKPFDIRRFTAGGIEVTVSRTGFTGDLGYEAFVAAGDALALWDLLWEAGRLYGITAIGYTALNLARLEAGFIVTNSDFIAAETAVRPNRRRSPFEIGLDWMVALDKPRHFNGRRALRAEKANGTSRRVLVGLDIEGNVPAEHSLVYHRGKKEIGHITAAAWSPTTKRNIALASLERPYGVSVTDDMWVEIYALRELTYQKMMVRARIVERPFFANPRRTATPPAPF</sequence>
<dbReference type="EMBL" id="JAZHOF010000001">
    <property type="protein sequence ID" value="MEJ8570151.1"/>
    <property type="molecule type" value="Genomic_DNA"/>
</dbReference>
<proteinExistence type="predicted"/>
<feature type="domain" description="Aminomethyltransferase C-terminal" evidence="3">
    <location>
        <begin position="306"/>
        <end position="392"/>
    </location>
</feature>
<dbReference type="InterPro" id="IPR028896">
    <property type="entry name" value="GcvT/YgfZ/DmdA"/>
</dbReference>
<dbReference type="InterPro" id="IPR013977">
    <property type="entry name" value="GcvT_C"/>
</dbReference>
<organism evidence="4 5">
    <name type="scientific">Microbaculum marinum</name>
    <dbReference type="NCBI Taxonomy" id="1764581"/>
    <lineage>
        <taxon>Bacteria</taxon>
        <taxon>Pseudomonadati</taxon>
        <taxon>Pseudomonadota</taxon>
        <taxon>Alphaproteobacteria</taxon>
        <taxon>Hyphomicrobiales</taxon>
        <taxon>Tepidamorphaceae</taxon>
        <taxon>Microbaculum</taxon>
    </lineage>
</organism>
<dbReference type="SUPFAM" id="SSF103025">
    <property type="entry name" value="Folate-binding domain"/>
    <property type="match status" value="1"/>
</dbReference>
<evidence type="ECO:0000313" key="5">
    <source>
        <dbReference type="Proteomes" id="UP001378188"/>
    </source>
</evidence>
<protein>
    <submittedName>
        <fullName evidence="4">Aminomethyltransferase family protein</fullName>
    </submittedName>
</protein>
<dbReference type="Pfam" id="PF08669">
    <property type="entry name" value="GCV_T_C"/>
    <property type="match status" value="1"/>
</dbReference>
<feature type="domain" description="GCVT N-terminal" evidence="2">
    <location>
        <begin position="45"/>
        <end position="285"/>
    </location>
</feature>
<dbReference type="SUPFAM" id="SSF101790">
    <property type="entry name" value="Aminomethyltransferase beta-barrel domain"/>
    <property type="match status" value="1"/>
</dbReference>
<dbReference type="InterPro" id="IPR027266">
    <property type="entry name" value="TrmE/GcvT-like"/>
</dbReference>
<dbReference type="GO" id="GO:0005829">
    <property type="term" value="C:cytosol"/>
    <property type="evidence" value="ECO:0007669"/>
    <property type="project" value="TreeGrafter"/>
</dbReference>
<dbReference type="PIRSF" id="PIRSF006487">
    <property type="entry name" value="GcvT"/>
    <property type="match status" value="1"/>
</dbReference>
<evidence type="ECO:0000259" key="2">
    <source>
        <dbReference type="Pfam" id="PF01571"/>
    </source>
</evidence>
<dbReference type="InterPro" id="IPR006222">
    <property type="entry name" value="GCVT_N"/>
</dbReference>
<dbReference type="RefSeq" id="WP_340327888.1">
    <property type="nucleotide sequence ID" value="NZ_JAZHOF010000001.1"/>
</dbReference>
<evidence type="ECO:0000313" key="4">
    <source>
        <dbReference type="EMBL" id="MEJ8570151.1"/>
    </source>
</evidence>
<dbReference type="AlphaFoldDB" id="A0AAW9RK75"/>
<dbReference type="Gene3D" id="3.30.1360.120">
    <property type="entry name" value="Probable tRNA modification gtpase trme, domain 1"/>
    <property type="match status" value="1"/>
</dbReference>
<gene>
    <name evidence="4" type="ORF">V3328_01595</name>
</gene>
<comment type="caution">
    <text evidence="4">The sequence shown here is derived from an EMBL/GenBank/DDBJ whole genome shotgun (WGS) entry which is preliminary data.</text>
</comment>
<dbReference type="PANTHER" id="PTHR43757:SF2">
    <property type="entry name" value="AMINOMETHYLTRANSFERASE, MITOCHONDRIAL"/>
    <property type="match status" value="1"/>
</dbReference>
<feature type="binding site" evidence="1">
    <location>
        <position position="209"/>
    </location>
    <ligand>
        <name>substrate</name>
    </ligand>
</feature>